<dbReference type="PATRIC" id="fig|1630135.4.peg.1244"/>
<feature type="domain" description="Cation efflux protein transmembrane" evidence="6">
    <location>
        <begin position="18"/>
        <end position="186"/>
    </location>
</feature>
<evidence type="ECO:0000259" key="6">
    <source>
        <dbReference type="Pfam" id="PF01545"/>
    </source>
</evidence>
<reference evidence="7 8" key="1">
    <citation type="submission" date="2015-06" db="EMBL/GenBank/DDBJ databases">
        <title>Investigation of pathophysiology for high-risk pregnancy and development of treatment modality based on it.</title>
        <authorList>
            <person name="Kim B.-C."/>
            <person name="Lim S."/>
        </authorList>
    </citation>
    <scope>NUCLEOTIDE SEQUENCE [LARGE SCALE GENOMIC DNA]</scope>
    <source>
        <strain evidence="7 8">AD1-86</strain>
    </source>
</reference>
<organism evidence="7 8">
    <name type="scientific">Dermabacter vaginalis</name>
    <dbReference type="NCBI Taxonomy" id="1630135"/>
    <lineage>
        <taxon>Bacteria</taxon>
        <taxon>Bacillati</taxon>
        <taxon>Actinomycetota</taxon>
        <taxon>Actinomycetes</taxon>
        <taxon>Micrococcales</taxon>
        <taxon>Dermabacteraceae</taxon>
        <taxon>Dermabacter</taxon>
    </lineage>
</organism>
<evidence type="ECO:0000313" key="7">
    <source>
        <dbReference type="EMBL" id="ANP27793.1"/>
    </source>
</evidence>
<proteinExistence type="predicted"/>
<feature type="transmembrane region" description="Helical" evidence="5">
    <location>
        <begin position="17"/>
        <end position="39"/>
    </location>
</feature>
<keyword evidence="4 5" id="KW-0472">Membrane</keyword>
<dbReference type="RefSeq" id="WP_065247928.1">
    <property type="nucleotide sequence ID" value="NZ_CP012117.1"/>
</dbReference>
<dbReference type="STRING" id="1630135.DAD186_12430"/>
<dbReference type="Pfam" id="PF01545">
    <property type="entry name" value="Cation_efflux"/>
    <property type="match status" value="1"/>
</dbReference>
<name>A0A1B0ZIN7_9MICO</name>
<sequence length="202" mass="20892">MGETVNAPDLDTRARRIILIVALLNLAGCLGEAILAFAIGSASLLADAADFLEDFLINSLVLLALSWSLSSRRKASYALAGLILIPAGAAFAMAIHKILTGLPPEPFALSGTALAALVINACCAVLLVSLRTGHSALVRGAWLAARNDVLANVLIIAAGLVTLVWHSVLPDVAVGIVIGLVNLGAAKEVFEQARAEEPELEA</sequence>
<dbReference type="KEGG" id="dva:DAD186_12430"/>
<feature type="transmembrane region" description="Helical" evidence="5">
    <location>
        <begin position="107"/>
        <end position="128"/>
    </location>
</feature>
<evidence type="ECO:0000256" key="3">
    <source>
        <dbReference type="ARBA" id="ARBA00022989"/>
    </source>
</evidence>
<feature type="transmembrane region" description="Helical" evidence="5">
    <location>
        <begin position="149"/>
        <end position="166"/>
    </location>
</feature>
<evidence type="ECO:0000256" key="4">
    <source>
        <dbReference type="ARBA" id="ARBA00023136"/>
    </source>
</evidence>
<dbReference type="SUPFAM" id="SSF161111">
    <property type="entry name" value="Cation efflux protein transmembrane domain-like"/>
    <property type="match status" value="1"/>
</dbReference>
<feature type="transmembrane region" description="Helical" evidence="5">
    <location>
        <begin position="51"/>
        <end position="70"/>
    </location>
</feature>
<dbReference type="Proteomes" id="UP000092596">
    <property type="component" value="Chromosome"/>
</dbReference>
<dbReference type="AlphaFoldDB" id="A0A1B0ZIN7"/>
<accession>A0A1B0ZIN7</accession>
<keyword evidence="3 5" id="KW-1133">Transmembrane helix</keyword>
<evidence type="ECO:0000256" key="5">
    <source>
        <dbReference type="SAM" id="Phobius"/>
    </source>
</evidence>
<evidence type="ECO:0000256" key="1">
    <source>
        <dbReference type="ARBA" id="ARBA00004141"/>
    </source>
</evidence>
<dbReference type="InterPro" id="IPR058533">
    <property type="entry name" value="Cation_efflux_TM"/>
</dbReference>
<dbReference type="GO" id="GO:0016020">
    <property type="term" value="C:membrane"/>
    <property type="evidence" value="ECO:0007669"/>
    <property type="project" value="UniProtKB-SubCell"/>
</dbReference>
<protein>
    <recommendedName>
        <fullName evidence="6">Cation efflux protein transmembrane domain-containing protein</fullName>
    </recommendedName>
</protein>
<dbReference type="InterPro" id="IPR027469">
    <property type="entry name" value="Cation_efflux_TMD_sf"/>
</dbReference>
<keyword evidence="2 5" id="KW-0812">Transmembrane</keyword>
<dbReference type="EMBL" id="CP012117">
    <property type="protein sequence ID" value="ANP27793.1"/>
    <property type="molecule type" value="Genomic_DNA"/>
</dbReference>
<evidence type="ECO:0000313" key="8">
    <source>
        <dbReference type="Proteomes" id="UP000092596"/>
    </source>
</evidence>
<dbReference type="Gene3D" id="1.20.1510.10">
    <property type="entry name" value="Cation efflux protein transmembrane domain"/>
    <property type="match status" value="1"/>
</dbReference>
<gene>
    <name evidence="7" type="ORF">DAD186_12430</name>
</gene>
<evidence type="ECO:0000256" key="2">
    <source>
        <dbReference type="ARBA" id="ARBA00022692"/>
    </source>
</evidence>
<feature type="transmembrane region" description="Helical" evidence="5">
    <location>
        <begin position="77"/>
        <end position="95"/>
    </location>
</feature>
<comment type="subcellular location">
    <subcellularLocation>
        <location evidence="1">Membrane</location>
        <topology evidence="1">Multi-pass membrane protein</topology>
    </subcellularLocation>
</comment>